<evidence type="ECO:0000313" key="1">
    <source>
        <dbReference type="EMBL" id="QEX24043.1"/>
    </source>
</evidence>
<dbReference type="Pfam" id="PF09523">
    <property type="entry name" value="DUF2390"/>
    <property type="match status" value="1"/>
</dbReference>
<dbReference type="RefSeq" id="WP_151119360.1">
    <property type="nucleotide sequence ID" value="NZ_CP042582.1"/>
</dbReference>
<reference evidence="1 2" key="1">
    <citation type="submission" date="2019-08" db="EMBL/GenBank/DDBJ databases">
        <title>Hyperibacter terrae gen. nov., sp. nov. and Hyperibacter viscosus sp. nov., two new members in the family Rhodospirillaceae isolated from the rhizosphere of Hypericum perforatum.</title>
        <authorList>
            <person name="Noviana Z."/>
        </authorList>
    </citation>
    <scope>NUCLEOTIDE SEQUENCE [LARGE SCALE GENOMIC DNA]</scope>
    <source>
        <strain evidence="1 2">R5959</strain>
    </source>
</reference>
<gene>
    <name evidence="1" type="ORF">FRZ61_39840</name>
</gene>
<organism evidence="1 2">
    <name type="scientific">Hypericibacter adhaerens</name>
    <dbReference type="NCBI Taxonomy" id="2602016"/>
    <lineage>
        <taxon>Bacteria</taxon>
        <taxon>Pseudomonadati</taxon>
        <taxon>Pseudomonadota</taxon>
        <taxon>Alphaproteobacteria</taxon>
        <taxon>Rhodospirillales</taxon>
        <taxon>Dongiaceae</taxon>
        <taxon>Hypericibacter</taxon>
    </lineage>
</organism>
<dbReference type="OrthoDB" id="7875767at2"/>
<proteinExistence type="predicted"/>
<dbReference type="NCBIfam" id="TIGR02444">
    <property type="entry name" value="TIGR02444 family protein"/>
    <property type="match status" value="1"/>
</dbReference>
<dbReference type="Proteomes" id="UP000325797">
    <property type="component" value="Chromosome"/>
</dbReference>
<dbReference type="InterPro" id="IPR012659">
    <property type="entry name" value="CHP02444"/>
</dbReference>
<keyword evidence="2" id="KW-1185">Reference proteome</keyword>
<dbReference type="KEGG" id="hadh:FRZ61_39840"/>
<dbReference type="EMBL" id="CP042582">
    <property type="protein sequence ID" value="QEX24043.1"/>
    <property type="molecule type" value="Genomic_DNA"/>
</dbReference>
<protein>
    <recommendedName>
        <fullName evidence="3">TIGR02444 family protein</fullName>
    </recommendedName>
</protein>
<sequence>MSEEAGRAFWNFSLEHYGKPGLPPAVIGLQNRLGADVNLLLYGCWAAAQGRSLGETDIAQADATIQLWREQVVEPLREVRNRLKPGVAPVSAEASMTLRKRVLDAEIAGEELAQHALAALLPAAKAAGNPAAAARRHVEIYLARLAKPLGPEDQAAVETLIRGCFG</sequence>
<accession>A0A5J6N5U2</accession>
<name>A0A5J6N5U2_9PROT</name>
<evidence type="ECO:0008006" key="3">
    <source>
        <dbReference type="Google" id="ProtNLM"/>
    </source>
</evidence>
<evidence type="ECO:0000313" key="2">
    <source>
        <dbReference type="Proteomes" id="UP000325797"/>
    </source>
</evidence>
<dbReference type="AlphaFoldDB" id="A0A5J6N5U2"/>